<accession>A0A2D6LP58</accession>
<feature type="transmembrane region" description="Helical" evidence="8">
    <location>
        <begin position="107"/>
        <end position="134"/>
    </location>
</feature>
<dbReference type="EMBL" id="NZBD01000003">
    <property type="protein sequence ID" value="MAG17950.1"/>
    <property type="molecule type" value="Genomic_DNA"/>
</dbReference>
<sequence>MEKISQKEYLKIGKFLAGIAVLFLFFNFLLELVPLEWFEFFYAFFTLEFLKLTGFSGTIEFQEPVLVYLETFSIPLGFSYLCTGLLELALVWAATLSSFGIEIKKRIIGSIVGTVVLVGFNFFRILASIFIIFWFGLDAGNFSHDLLFRVFLFVTIAGFYFVWFKLSTKTK</sequence>
<feature type="transmembrane region" description="Helical" evidence="8">
    <location>
        <begin position="12"/>
        <end position="30"/>
    </location>
</feature>
<dbReference type="GO" id="GO:0008233">
    <property type="term" value="F:peptidase activity"/>
    <property type="evidence" value="ECO:0007669"/>
    <property type="project" value="UniProtKB-KW"/>
</dbReference>
<evidence type="ECO:0000256" key="8">
    <source>
        <dbReference type="SAM" id="Phobius"/>
    </source>
</evidence>
<evidence type="ECO:0000256" key="2">
    <source>
        <dbReference type="ARBA" id="ARBA00022475"/>
    </source>
</evidence>
<keyword evidence="6 8" id="KW-1133">Transmembrane helix</keyword>
<evidence type="ECO:0008006" key="11">
    <source>
        <dbReference type="Google" id="ProtNLM"/>
    </source>
</evidence>
<gene>
    <name evidence="9" type="ORF">CL944_00580</name>
</gene>
<evidence type="ECO:0000256" key="7">
    <source>
        <dbReference type="ARBA" id="ARBA00023136"/>
    </source>
</evidence>
<feature type="transmembrane region" description="Helical" evidence="8">
    <location>
        <begin position="146"/>
        <end position="164"/>
    </location>
</feature>
<keyword evidence="3" id="KW-0645">Protease</keyword>
<dbReference type="Proteomes" id="UP000226712">
    <property type="component" value="Unassembled WGS sequence"/>
</dbReference>
<proteinExistence type="predicted"/>
<dbReference type="InterPro" id="IPR026392">
    <property type="entry name" value="Exo/Archaeosortase_dom"/>
</dbReference>
<dbReference type="AlphaFoldDB" id="A0A2D6LP58"/>
<protein>
    <recommendedName>
        <fullName evidence="11">Exosortase/archaeosortase family protein</fullName>
    </recommendedName>
</protein>
<name>A0A2D6LP58_9ARCH</name>
<evidence type="ECO:0000313" key="9">
    <source>
        <dbReference type="EMBL" id="MAG17950.1"/>
    </source>
</evidence>
<evidence type="ECO:0000256" key="3">
    <source>
        <dbReference type="ARBA" id="ARBA00022670"/>
    </source>
</evidence>
<evidence type="ECO:0000256" key="6">
    <source>
        <dbReference type="ARBA" id="ARBA00022989"/>
    </source>
</evidence>
<evidence type="ECO:0000256" key="4">
    <source>
        <dbReference type="ARBA" id="ARBA00022692"/>
    </source>
</evidence>
<dbReference type="GO" id="GO:0006508">
    <property type="term" value="P:proteolysis"/>
    <property type="evidence" value="ECO:0007669"/>
    <property type="project" value="UniProtKB-KW"/>
</dbReference>
<dbReference type="NCBIfam" id="TIGR04178">
    <property type="entry name" value="exo_archaeo"/>
    <property type="match status" value="1"/>
</dbReference>
<reference evidence="10" key="1">
    <citation type="submission" date="2017-09" db="EMBL/GenBank/DDBJ databases">
        <title>The Reconstruction of 2,631 Draft Metagenome-Assembled Genomes from the Global Oceans.</title>
        <authorList>
            <person name="Tully B.J."/>
            <person name="Graham E.D."/>
            <person name="Heidelberg J.F."/>
        </authorList>
    </citation>
    <scope>NUCLEOTIDE SEQUENCE [LARGE SCALE GENOMIC DNA]</scope>
</reference>
<keyword evidence="2" id="KW-1003">Cell membrane</keyword>
<comment type="caution">
    <text evidence="9">The sequence shown here is derived from an EMBL/GenBank/DDBJ whole genome shotgun (WGS) entry which is preliminary data.</text>
</comment>
<evidence type="ECO:0000313" key="10">
    <source>
        <dbReference type="Proteomes" id="UP000226712"/>
    </source>
</evidence>
<keyword evidence="5" id="KW-0378">Hydrolase</keyword>
<evidence type="ECO:0000256" key="5">
    <source>
        <dbReference type="ARBA" id="ARBA00022801"/>
    </source>
</evidence>
<evidence type="ECO:0000256" key="1">
    <source>
        <dbReference type="ARBA" id="ARBA00004651"/>
    </source>
</evidence>
<keyword evidence="4 8" id="KW-0812">Transmembrane</keyword>
<organism evidence="9 10">
    <name type="scientific">Candidatus Iainarchaeum sp</name>
    <dbReference type="NCBI Taxonomy" id="3101447"/>
    <lineage>
        <taxon>Archaea</taxon>
        <taxon>Candidatus Iainarchaeota</taxon>
        <taxon>Candidatus Iainarchaeia</taxon>
        <taxon>Candidatus Iainarchaeales</taxon>
        <taxon>Candidatus Iainarchaeaceae</taxon>
        <taxon>Candidatus Iainarchaeum</taxon>
    </lineage>
</organism>
<keyword evidence="7 8" id="KW-0472">Membrane</keyword>
<feature type="transmembrane region" description="Helical" evidence="8">
    <location>
        <begin position="72"/>
        <end position="95"/>
    </location>
</feature>
<comment type="subcellular location">
    <subcellularLocation>
        <location evidence="1">Cell membrane</location>
        <topology evidence="1">Multi-pass membrane protein</topology>
    </subcellularLocation>
</comment>
<dbReference type="GO" id="GO:0005886">
    <property type="term" value="C:plasma membrane"/>
    <property type="evidence" value="ECO:0007669"/>
    <property type="project" value="UniProtKB-SubCell"/>
</dbReference>